<accession>A0A5B8RUH6</accession>
<gene>
    <name evidence="1" type="ORF">FOZ74_04715</name>
</gene>
<dbReference type="AlphaFoldDB" id="A0A5B8RUH6"/>
<proteinExistence type="predicted"/>
<dbReference type="RefSeq" id="WP_146911988.1">
    <property type="nucleotide sequence ID" value="NZ_CP042344.1"/>
</dbReference>
<dbReference type="NCBIfam" id="TIGR02574">
    <property type="entry name" value="stabl_TIGR02574"/>
    <property type="match status" value="1"/>
</dbReference>
<evidence type="ECO:0000313" key="1">
    <source>
        <dbReference type="EMBL" id="QEA12392.1"/>
    </source>
</evidence>
<dbReference type="EMBL" id="CP042344">
    <property type="protein sequence ID" value="QEA12392.1"/>
    <property type="molecule type" value="Genomic_DNA"/>
</dbReference>
<reference evidence="1 2" key="1">
    <citation type="submission" date="2019-07" db="EMBL/GenBank/DDBJ databases">
        <title>Complete genome sequence of Comamonas sp. NLF 7-7 isolated from livestock.</title>
        <authorList>
            <person name="Kim D.H."/>
            <person name="Kim J.G."/>
        </authorList>
    </citation>
    <scope>NUCLEOTIDE SEQUENCE [LARGE SCALE GENOMIC DNA]</scope>
    <source>
        <strain evidence="1 2">NLF 7-7</strain>
    </source>
</reference>
<name>A0A5B8RUH6_9BURK</name>
<keyword evidence="2" id="KW-1185">Reference proteome</keyword>
<dbReference type="Pfam" id="PF09720">
    <property type="entry name" value="Unstab_antitox"/>
    <property type="match status" value="1"/>
</dbReference>
<organism evidence="1 2">
    <name type="scientific">Comamonas flocculans</name>
    <dbReference type="NCBI Taxonomy" id="2597701"/>
    <lineage>
        <taxon>Bacteria</taxon>
        <taxon>Pseudomonadati</taxon>
        <taxon>Pseudomonadota</taxon>
        <taxon>Betaproteobacteria</taxon>
        <taxon>Burkholderiales</taxon>
        <taxon>Comamonadaceae</taxon>
        <taxon>Comamonas</taxon>
    </lineage>
</organism>
<dbReference type="KEGG" id="cof:FOZ74_04715"/>
<dbReference type="InterPro" id="IPR013406">
    <property type="entry name" value="CHP02574_addiction_mod"/>
</dbReference>
<protein>
    <submittedName>
        <fullName evidence="1">Addiction module protein</fullName>
    </submittedName>
</protein>
<dbReference type="Proteomes" id="UP000321199">
    <property type="component" value="Chromosome"/>
</dbReference>
<sequence>MTSAVQTLSAQALKLQPKERLQVVEQILDSLDQADASIRDLWAQEAQARLAAYRRGEIGAVALPDVIAKYAISTSGA</sequence>
<evidence type="ECO:0000313" key="2">
    <source>
        <dbReference type="Proteomes" id="UP000321199"/>
    </source>
</evidence>
<dbReference type="OrthoDB" id="8908442at2"/>